<dbReference type="Proteomes" id="UP000199032">
    <property type="component" value="Unassembled WGS sequence"/>
</dbReference>
<dbReference type="SUPFAM" id="SSF81648">
    <property type="entry name" value="a domain/subunit of cytochrome bc1 complex (Ubiquinol-cytochrome c reductase)"/>
    <property type="match status" value="1"/>
</dbReference>
<dbReference type="AlphaFoldDB" id="A0A0S4L4S1"/>
<accession>A0A0S4L4S1</accession>
<keyword evidence="9" id="KW-0408">Iron</keyword>
<evidence type="ECO:0000259" key="13">
    <source>
        <dbReference type="PROSITE" id="PS51003"/>
    </source>
</evidence>
<dbReference type="GO" id="GO:0046872">
    <property type="term" value="F:metal ion binding"/>
    <property type="evidence" value="ECO:0007669"/>
    <property type="project" value="UniProtKB-KW"/>
</dbReference>
<evidence type="ECO:0000256" key="7">
    <source>
        <dbReference type="ARBA" id="ARBA00022982"/>
    </source>
</evidence>
<evidence type="ECO:0000256" key="10">
    <source>
        <dbReference type="ARBA" id="ARBA00023136"/>
    </source>
</evidence>
<dbReference type="GO" id="GO:0022904">
    <property type="term" value="P:respiratory electron transport chain"/>
    <property type="evidence" value="ECO:0007669"/>
    <property type="project" value="InterPro"/>
</dbReference>
<evidence type="ECO:0000256" key="1">
    <source>
        <dbReference type="ARBA" id="ARBA00004141"/>
    </source>
</evidence>
<feature type="transmembrane region" description="Helical" evidence="11">
    <location>
        <begin position="347"/>
        <end position="369"/>
    </location>
</feature>
<feature type="transmembrane region" description="Helical" evidence="11">
    <location>
        <begin position="134"/>
        <end position="156"/>
    </location>
</feature>
<dbReference type="SUPFAM" id="SSF81342">
    <property type="entry name" value="Transmembrane di-heme cytochromes"/>
    <property type="match status" value="1"/>
</dbReference>
<keyword evidence="10 11" id="KW-0472">Membrane</keyword>
<dbReference type="PROSITE" id="PS51003">
    <property type="entry name" value="CYTB_CTER"/>
    <property type="match status" value="1"/>
</dbReference>
<keyword evidence="15" id="KW-1185">Reference proteome</keyword>
<dbReference type="InterPro" id="IPR027387">
    <property type="entry name" value="Cytb/b6-like_sf"/>
</dbReference>
<feature type="transmembrane region" description="Helical" evidence="11">
    <location>
        <begin position="252"/>
        <end position="272"/>
    </location>
</feature>
<dbReference type="Pfam" id="PF00032">
    <property type="entry name" value="Cytochrom_B_C"/>
    <property type="match status" value="1"/>
</dbReference>
<keyword evidence="14" id="KW-0560">Oxidoreductase</keyword>
<name>A0A0S4L4S1_9BACT</name>
<keyword evidence="3" id="KW-0349">Heme</keyword>
<evidence type="ECO:0000256" key="2">
    <source>
        <dbReference type="ARBA" id="ARBA00022448"/>
    </source>
</evidence>
<dbReference type="InterPro" id="IPR005798">
    <property type="entry name" value="Cyt_b/b6_C"/>
</dbReference>
<evidence type="ECO:0000256" key="3">
    <source>
        <dbReference type="ARBA" id="ARBA00022617"/>
    </source>
</evidence>
<keyword evidence="4" id="KW-0679">Respiratory chain</keyword>
<keyword evidence="8 11" id="KW-1133">Transmembrane helix</keyword>
<dbReference type="STRING" id="1742972.COMA1_10225"/>
<dbReference type="EMBL" id="CZQA01000001">
    <property type="protein sequence ID" value="CUS31690.1"/>
    <property type="molecule type" value="Genomic_DNA"/>
</dbReference>
<gene>
    <name evidence="14" type="ORF">COMA1_10225</name>
</gene>
<evidence type="ECO:0000256" key="9">
    <source>
        <dbReference type="ARBA" id="ARBA00023004"/>
    </source>
</evidence>
<feature type="transmembrane region" description="Helical" evidence="11">
    <location>
        <begin position="50"/>
        <end position="77"/>
    </location>
</feature>
<protein>
    <submittedName>
        <fullName evidence="14">Putative Quinol-cytochrome c reductase, cytochrome b subunit</fullName>
        <ecNumber evidence="14">1.10.2.2</ecNumber>
    </submittedName>
</protein>
<organism evidence="14 15">
    <name type="scientific">Candidatus Nitrospira nitrosa</name>
    <dbReference type="NCBI Taxonomy" id="1742972"/>
    <lineage>
        <taxon>Bacteria</taxon>
        <taxon>Pseudomonadati</taxon>
        <taxon>Nitrospirota</taxon>
        <taxon>Nitrospiria</taxon>
        <taxon>Nitrospirales</taxon>
        <taxon>Nitrospiraceae</taxon>
        <taxon>Nitrospira</taxon>
    </lineage>
</organism>
<dbReference type="Pfam" id="PF00033">
    <property type="entry name" value="Cytochrome_B"/>
    <property type="match status" value="1"/>
</dbReference>
<evidence type="ECO:0000256" key="5">
    <source>
        <dbReference type="ARBA" id="ARBA00022692"/>
    </source>
</evidence>
<reference evidence="14 15" key="1">
    <citation type="submission" date="2015-10" db="EMBL/GenBank/DDBJ databases">
        <authorList>
            <person name="Gilbert D.G."/>
        </authorList>
    </citation>
    <scope>NUCLEOTIDE SEQUENCE [LARGE SCALE GENOMIC DNA]</scope>
    <source>
        <strain evidence="14">COMA1</strain>
    </source>
</reference>
<evidence type="ECO:0000256" key="4">
    <source>
        <dbReference type="ARBA" id="ARBA00022660"/>
    </source>
</evidence>
<keyword evidence="5 11" id="KW-0812">Transmembrane</keyword>
<dbReference type="InterPro" id="IPR048259">
    <property type="entry name" value="Cytochrome_b_N_euk/bac"/>
</dbReference>
<evidence type="ECO:0000256" key="6">
    <source>
        <dbReference type="ARBA" id="ARBA00022723"/>
    </source>
</evidence>
<dbReference type="PANTHER" id="PTHR19271:SF16">
    <property type="entry name" value="CYTOCHROME B"/>
    <property type="match status" value="1"/>
</dbReference>
<feature type="domain" description="Cytochrome b/b6 N-terminal region profile" evidence="12">
    <location>
        <begin position="22"/>
        <end position="233"/>
    </location>
</feature>
<dbReference type="GO" id="GO:0016491">
    <property type="term" value="F:oxidoreductase activity"/>
    <property type="evidence" value="ECO:0007669"/>
    <property type="project" value="UniProtKB-KW"/>
</dbReference>
<dbReference type="PROSITE" id="PS51002">
    <property type="entry name" value="CYTB_NTER"/>
    <property type="match status" value="1"/>
</dbReference>
<dbReference type="EC" id="1.10.2.2" evidence="14"/>
<evidence type="ECO:0000256" key="8">
    <source>
        <dbReference type="ARBA" id="ARBA00022989"/>
    </source>
</evidence>
<dbReference type="CDD" id="cd00284">
    <property type="entry name" value="Cytochrome_b_N"/>
    <property type="match status" value="1"/>
</dbReference>
<proteinExistence type="predicted"/>
<dbReference type="InterPro" id="IPR036150">
    <property type="entry name" value="Cyt_b/b6_C_sf"/>
</dbReference>
<comment type="subcellular location">
    <subcellularLocation>
        <location evidence="1">Membrane</location>
        <topology evidence="1">Multi-pass membrane protein</topology>
    </subcellularLocation>
</comment>
<dbReference type="GO" id="GO:0016020">
    <property type="term" value="C:membrane"/>
    <property type="evidence" value="ECO:0007669"/>
    <property type="project" value="UniProtKB-SubCell"/>
</dbReference>
<feature type="domain" description="Cytochrome b/b6 C-terminal region profile" evidence="13">
    <location>
        <begin position="237"/>
        <end position="375"/>
    </location>
</feature>
<evidence type="ECO:0000259" key="12">
    <source>
        <dbReference type="PROSITE" id="PS51002"/>
    </source>
</evidence>
<evidence type="ECO:0000313" key="15">
    <source>
        <dbReference type="Proteomes" id="UP000199032"/>
    </source>
</evidence>
<dbReference type="GO" id="GO:0009055">
    <property type="term" value="F:electron transfer activity"/>
    <property type="evidence" value="ECO:0007669"/>
    <property type="project" value="InterPro"/>
</dbReference>
<feature type="transmembrane region" description="Helical" evidence="11">
    <location>
        <begin position="105"/>
        <end position="127"/>
    </location>
</feature>
<dbReference type="InterPro" id="IPR016174">
    <property type="entry name" value="Di-haem_cyt_TM"/>
</dbReference>
<keyword evidence="2" id="KW-0813">Transport</keyword>
<dbReference type="PANTHER" id="PTHR19271">
    <property type="entry name" value="CYTOCHROME B"/>
    <property type="match status" value="1"/>
</dbReference>
<sequence>MDMKHSSPAVIPDHQPSTSEKVLAFLDERLGLKEMQAKMLNEPIPGGSRWAYVFGSILLFIFAMQAVTGTMLMFYYVPTADHAYDSTQYIIHDVDYGWFLLSYHFWGSSAMVVCVFAHMSQVFLWGAYKKPRELLWLVGIALFGIVITFGFTGYLLPWDQRAFWATLVGVEILDKTPIVGDFIARFLKGGASPGQMTLSRFFVLHVMILPAALMALAGLHIFLFRVAAPAGPFKGTKEEIQAKTDYFFPRQIWKDIVGMAFVFVGLCALALWEPVVLLDKATPDPGEYHPEPEWYFLFYFQLLRLKLFAGQFGQFMGAVALPVLFMGLMVALPFFDKDPERNIFKRPIALIIWIAIMVVIALFTVAAVINREFLD</sequence>
<dbReference type="InterPro" id="IPR005797">
    <property type="entry name" value="Cyt_b/b6_N"/>
</dbReference>
<feature type="transmembrane region" description="Helical" evidence="11">
    <location>
        <begin position="312"/>
        <end position="335"/>
    </location>
</feature>
<evidence type="ECO:0000313" key="14">
    <source>
        <dbReference type="EMBL" id="CUS31690.1"/>
    </source>
</evidence>
<keyword evidence="7" id="KW-0249">Electron transport</keyword>
<feature type="transmembrane region" description="Helical" evidence="11">
    <location>
        <begin position="202"/>
        <end position="224"/>
    </location>
</feature>
<evidence type="ECO:0000256" key="11">
    <source>
        <dbReference type="SAM" id="Phobius"/>
    </source>
</evidence>
<dbReference type="Gene3D" id="1.20.810.10">
    <property type="entry name" value="Cytochrome Bc1 Complex, Chain C"/>
    <property type="match status" value="1"/>
</dbReference>
<keyword evidence="6" id="KW-0479">Metal-binding</keyword>